<name>A0ABW0JJ41_9GAMM</name>
<evidence type="ECO:0000313" key="2">
    <source>
        <dbReference type="EMBL" id="MFC5435979.1"/>
    </source>
</evidence>
<keyword evidence="1" id="KW-0812">Transmembrane</keyword>
<organism evidence="2 3">
    <name type="scientific">Rhodanobacter umsongensis</name>
    <dbReference type="NCBI Taxonomy" id="633153"/>
    <lineage>
        <taxon>Bacteria</taxon>
        <taxon>Pseudomonadati</taxon>
        <taxon>Pseudomonadota</taxon>
        <taxon>Gammaproteobacteria</taxon>
        <taxon>Lysobacterales</taxon>
        <taxon>Rhodanobacteraceae</taxon>
        <taxon>Rhodanobacter</taxon>
    </lineage>
</organism>
<keyword evidence="3" id="KW-1185">Reference proteome</keyword>
<proteinExistence type="predicted"/>
<keyword evidence="1" id="KW-0472">Membrane</keyword>
<reference evidence="3" key="1">
    <citation type="journal article" date="2019" name="Int. J. Syst. Evol. Microbiol.">
        <title>The Global Catalogue of Microorganisms (GCM) 10K type strain sequencing project: providing services to taxonomists for standard genome sequencing and annotation.</title>
        <authorList>
            <consortium name="The Broad Institute Genomics Platform"/>
            <consortium name="The Broad Institute Genome Sequencing Center for Infectious Disease"/>
            <person name="Wu L."/>
            <person name="Ma J."/>
        </authorList>
    </citation>
    <scope>NUCLEOTIDE SEQUENCE [LARGE SCALE GENOMIC DNA]</scope>
    <source>
        <strain evidence="3">JCM 17130</strain>
    </source>
</reference>
<protein>
    <recommendedName>
        <fullName evidence="4">Haemolysin XhlA</fullName>
    </recommendedName>
</protein>
<evidence type="ECO:0000256" key="1">
    <source>
        <dbReference type="SAM" id="Phobius"/>
    </source>
</evidence>
<dbReference type="RefSeq" id="WP_377302774.1">
    <property type="nucleotide sequence ID" value="NZ_JBHSMK010000002.1"/>
</dbReference>
<evidence type="ECO:0008006" key="4">
    <source>
        <dbReference type="Google" id="ProtNLM"/>
    </source>
</evidence>
<keyword evidence="1" id="KW-1133">Transmembrane helix</keyword>
<gene>
    <name evidence="2" type="ORF">ACFPME_05380</name>
</gene>
<dbReference type="Proteomes" id="UP001596013">
    <property type="component" value="Unassembled WGS sequence"/>
</dbReference>
<feature type="transmembrane region" description="Helical" evidence="1">
    <location>
        <begin position="44"/>
        <end position="65"/>
    </location>
</feature>
<comment type="caution">
    <text evidence="2">The sequence shown here is derived from an EMBL/GenBank/DDBJ whole genome shotgun (WGS) entry which is preliminary data.</text>
</comment>
<evidence type="ECO:0000313" key="3">
    <source>
        <dbReference type="Proteomes" id="UP001596013"/>
    </source>
</evidence>
<accession>A0ABW0JJ41</accession>
<sequence length="72" mass="8138">MTNEEQILAVLTDIRDAQRQALINQEKALATQQLAIDRQKSHIAVYKAALVIGALVVTGLVYVFLRVTRPYW</sequence>
<dbReference type="EMBL" id="JBHSMK010000002">
    <property type="protein sequence ID" value="MFC5435979.1"/>
    <property type="molecule type" value="Genomic_DNA"/>
</dbReference>